<name>A0A1R1B9J8_PAELA</name>
<comment type="caution">
    <text evidence="2">The sequence shown here is derived from an EMBL/GenBank/DDBJ whole genome shotgun (WGS) entry which is preliminary data.</text>
</comment>
<dbReference type="AlphaFoldDB" id="A0A1R1B9J8"/>
<protein>
    <submittedName>
        <fullName evidence="2">Rhodanese-like domain-containing protein</fullName>
    </submittedName>
</protein>
<dbReference type="OrthoDB" id="9800872at2"/>
<feature type="domain" description="Rhodanese" evidence="1">
    <location>
        <begin position="21"/>
        <end position="98"/>
    </location>
</feature>
<evidence type="ECO:0000313" key="3">
    <source>
        <dbReference type="Proteomes" id="UP000187074"/>
    </source>
</evidence>
<accession>A0A1R1B9J8</accession>
<dbReference type="SUPFAM" id="SSF52821">
    <property type="entry name" value="Rhodanese/Cell cycle control phosphatase"/>
    <property type="match status" value="1"/>
</dbReference>
<dbReference type="STRING" id="1401.BK123_04000"/>
<evidence type="ECO:0000259" key="1">
    <source>
        <dbReference type="PROSITE" id="PS50206"/>
    </source>
</evidence>
<dbReference type="InterPro" id="IPR050229">
    <property type="entry name" value="GlpE_sulfurtransferase"/>
</dbReference>
<dbReference type="Pfam" id="PF00581">
    <property type="entry name" value="Rhodanese"/>
    <property type="match status" value="1"/>
</dbReference>
<dbReference type="Gene3D" id="3.40.250.10">
    <property type="entry name" value="Rhodanese-like domain"/>
    <property type="match status" value="1"/>
</dbReference>
<organism evidence="2 3">
    <name type="scientific">Paenibacillus lautus</name>
    <name type="common">Bacillus lautus</name>
    <dbReference type="NCBI Taxonomy" id="1401"/>
    <lineage>
        <taxon>Bacteria</taxon>
        <taxon>Bacillati</taxon>
        <taxon>Bacillota</taxon>
        <taxon>Bacilli</taxon>
        <taxon>Bacillales</taxon>
        <taxon>Paenibacillaceae</taxon>
        <taxon>Paenibacillus</taxon>
    </lineage>
</organism>
<dbReference type="PANTHER" id="PTHR43031">
    <property type="entry name" value="FAD-DEPENDENT OXIDOREDUCTASE"/>
    <property type="match status" value="1"/>
</dbReference>
<sequence length="98" mass="10861">MREISPKAVEQKLNDGVTMNIIDVRETEEVTEGKIPGAINIPLGLIEFRKQDLDPSKEYVMVCRSGGRSGRATEYLEGQGYQVVNMTGGMLAWEGKTE</sequence>
<dbReference type="InterPro" id="IPR036873">
    <property type="entry name" value="Rhodanese-like_dom_sf"/>
</dbReference>
<dbReference type="SMART" id="SM00450">
    <property type="entry name" value="RHOD"/>
    <property type="match status" value="1"/>
</dbReference>
<dbReference type="RefSeq" id="WP_076321093.1">
    <property type="nucleotide sequence ID" value="NZ_MRTF01000001.1"/>
</dbReference>
<reference evidence="2 3" key="1">
    <citation type="submission" date="2016-11" db="EMBL/GenBank/DDBJ databases">
        <title>Paenibacillus species isolates.</title>
        <authorList>
            <person name="Beno S.M."/>
        </authorList>
    </citation>
    <scope>NUCLEOTIDE SEQUENCE [LARGE SCALE GENOMIC DNA]</scope>
    <source>
        <strain evidence="2 3">FSL F4-0100</strain>
    </source>
</reference>
<dbReference type="Proteomes" id="UP000187074">
    <property type="component" value="Unassembled WGS sequence"/>
</dbReference>
<gene>
    <name evidence="2" type="ORF">BK123_04000</name>
</gene>
<dbReference type="PANTHER" id="PTHR43031:SF17">
    <property type="entry name" value="SULFURTRANSFERASE YTWF-RELATED"/>
    <property type="match status" value="1"/>
</dbReference>
<dbReference type="InterPro" id="IPR001763">
    <property type="entry name" value="Rhodanese-like_dom"/>
</dbReference>
<dbReference type="CDD" id="cd00158">
    <property type="entry name" value="RHOD"/>
    <property type="match status" value="1"/>
</dbReference>
<proteinExistence type="predicted"/>
<dbReference type="EMBL" id="MRTF01000001">
    <property type="protein sequence ID" value="OME96751.1"/>
    <property type="molecule type" value="Genomic_DNA"/>
</dbReference>
<dbReference type="PROSITE" id="PS50206">
    <property type="entry name" value="RHODANESE_3"/>
    <property type="match status" value="1"/>
</dbReference>
<evidence type="ECO:0000313" key="2">
    <source>
        <dbReference type="EMBL" id="OME96751.1"/>
    </source>
</evidence>